<feature type="region of interest" description="Disordered" evidence="1">
    <location>
        <begin position="23"/>
        <end position="51"/>
    </location>
</feature>
<evidence type="ECO:0000256" key="1">
    <source>
        <dbReference type="SAM" id="MobiDB-lite"/>
    </source>
</evidence>
<sequence>MGLGEAEVRERLDLGVEVVGGRAGQPVAGHPGIELPLQRLDPLDPPFGAHRPAQQVGVLTAALPDRHRHLHQLFLEDRHPEGALQHRLELGMGVRDRLLAELAADERVHRPALDGARPDQGDLDHQVVEPAGP</sequence>
<organism evidence="2">
    <name type="scientific">bioreactor metagenome</name>
    <dbReference type="NCBI Taxonomy" id="1076179"/>
    <lineage>
        <taxon>unclassified sequences</taxon>
        <taxon>metagenomes</taxon>
        <taxon>ecological metagenomes</taxon>
    </lineage>
</organism>
<feature type="region of interest" description="Disordered" evidence="1">
    <location>
        <begin position="106"/>
        <end position="133"/>
    </location>
</feature>
<comment type="caution">
    <text evidence="2">The sequence shown here is derived from an EMBL/GenBank/DDBJ whole genome shotgun (WGS) entry which is preliminary data.</text>
</comment>
<accession>A0A645HCL6</accession>
<dbReference type="EMBL" id="VSSQ01091092">
    <property type="protein sequence ID" value="MPN36771.1"/>
    <property type="molecule type" value="Genomic_DNA"/>
</dbReference>
<dbReference type="AlphaFoldDB" id="A0A645HCL6"/>
<gene>
    <name evidence="2" type="ORF">SDC9_184282</name>
</gene>
<reference evidence="2" key="1">
    <citation type="submission" date="2019-08" db="EMBL/GenBank/DDBJ databases">
        <authorList>
            <person name="Kucharzyk K."/>
            <person name="Murdoch R.W."/>
            <person name="Higgins S."/>
            <person name="Loffler F."/>
        </authorList>
    </citation>
    <scope>NUCLEOTIDE SEQUENCE</scope>
</reference>
<proteinExistence type="predicted"/>
<name>A0A645HCL6_9ZZZZ</name>
<protein>
    <submittedName>
        <fullName evidence="2">Uncharacterized protein</fullName>
    </submittedName>
</protein>
<evidence type="ECO:0000313" key="2">
    <source>
        <dbReference type="EMBL" id="MPN36771.1"/>
    </source>
</evidence>
<feature type="compositionally biased region" description="Basic and acidic residues" evidence="1">
    <location>
        <begin position="106"/>
        <end position="127"/>
    </location>
</feature>